<evidence type="ECO:0000256" key="5">
    <source>
        <dbReference type="ARBA" id="ARBA00022729"/>
    </source>
</evidence>
<dbReference type="PANTHER" id="PTHR43806:SF65">
    <property type="entry name" value="SERINE PROTEASE APRX"/>
    <property type="match status" value="1"/>
</dbReference>
<dbReference type="InterPro" id="IPR010259">
    <property type="entry name" value="S8pro/Inhibitor_I9"/>
</dbReference>
<evidence type="ECO:0000256" key="7">
    <source>
        <dbReference type="ARBA" id="ARBA00022825"/>
    </source>
</evidence>
<keyword evidence="4 9" id="KW-0645">Protease</keyword>
<keyword evidence="6 9" id="KW-0378">Hydrolase</keyword>
<dbReference type="SUPFAM" id="SSF52743">
    <property type="entry name" value="Subtilisin-like"/>
    <property type="match status" value="1"/>
</dbReference>
<organism evidence="15 16">
    <name type="scientific">Sporosarcina ureilytica</name>
    <dbReference type="NCBI Taxonomy" id="298596"/>
    <lineage>
        <taxon>Bacteria</taxon>
        <taxon>Bacillati</taxon>
        <taxon>Bacillota</taxon>
        <taxon>Bacilli</taxon>
        <taxon>Bacillales</taxon>
        <taxon>Caryophanaceae</taxon>
        <taxon>Sporosarcina</taxon>
    </lineage>
</organism>
<protein>
    <submittedName>
        <fullName evidence="15">Peptidase S8</fullName>
    </submittedName>
</protein>
<comment type="similarity">
    <text evidence="1 9 10">Belongs to the peptidase S8 family.</text>
</comment>
<evidence type="ECO:0000259" key="12">
    <source>
        <dbReference type="Pfam" id="PF00082"/>
    </source>
</evidence>
<dbReference type="InterPro" id="IPR022398">
    <property type="entry name" value="Peptidase_S8_His-AS"/>
</dbReference>
<dbReference type="Pfam" id="PF05922">
    <property type="entry name" value="Inhibitor_I9"/>
    <property type="match status" value="1"/>
</dbReference>
<dbReference type="AlphaFoldDB" id="A0A1D8JJ06"/>
<dbReference type="RefSeq" id="WP_075528851.1">
    <property type="nucleotide sequence ID" value="NZ_CP017560.1"/>
</dbReference>
<dbReference type="EMBL" id="CP017560">
    <property type="protein sequence ID" value="AOV08685.1"/>
    <property type="molecule type" value="Genomic_DNA"/>
</dbReference>
<dbReference type="InterPro" id="IPR023828">
    <property type="entry name" value="Peptidase_S8_Ser-AS"/>
</dbReference>
<feature type="active site" description="Charge relay system" evidence="8 9">
    <location>
        <position position="222"/>
    </location>
</feature>
<name>A0A1D8JJ06_9BACL</name>
<dbReference type="Gene3D" id="3.40.50.200">
    <property type="entry name" value="Peptidase S8/S53 domain"/>
    <property type="match status" value="1"/>
</dbReference>
<dbReference type="Pfam" id="PF00082">
    <property type="entry name" value="Peptidase_S8"/>
    <property type="match status" value="1"/>
</dbReference>
<evidence type="ECO:0000256" key="10">
    <source>
        <dbReference type="RuleBase" id="RU003355"/>
    </source>
</evidence>
<feature type="active site" description="Charge relay system" evidence="8 9">
    <location>
        <position position="284"/>
    </location>
</feature>
<keyword evidence="16" id="KW-1185">Reference proteome</keyword>
<dbReference type="GO" id="GO:0006508">
    <property type="term" value="P:proteolysis"/>
    <property type="evidence" value="ECO:0007669"/>
    <property type="project" value="UniProtKB-KW"/>
</dbReference>
<dbReference type="PROSITE" id="PS51892">
    <property type="entry name" value="SUBTILASE"/>
    <property type="match status" value="1"/>
</dbReference>
<dbReference type="InterPro" id="IPR003137">
    <property type="entry name" value="PA_domain"/>
</dbReference>
<dbReference type="SUPFAM" id="SSF52025">
    <property type="entry name" value="PA domain"/>
    <property type="match status" value="1"/>
</dbReference>
<dbReference type="InterPro" id="IPR000209">
    <property type="entry name" value="Peptidase_S8/S53_dom"/>
</dbReference>
<evidence type="ECO:0000259" key="14">
    <source>
        <dbReference type="Pfam" id="PF05922"/>
    </source>
</evidence>
<dbReference type="Proteomes" id="UP000185746">
    <property type="component" value="Chromosome"/>
</dbReference>
<gene>
    <name evidence="15" type="ORF">BI350_14820</name>
</gene>
<evidence type="ECO:0000256" key="3">
    <source>
        <dbReference type="ARBA" id="ARBA00022525"/>
    </source>
</evidence>
<proteinExistence type="inferred from homology"/>
<evidence type="ECO:0000313" key="16">
    <source>
        <dbReference type="Proteomes" id="UP000185746"/>
    </source>
</evidence>
<dbReference type="PANTHER" id="PTHR43806">
    <property type="entry name" value="PEPTIDASE S8"/>
    <property type="match status" value="1"/>
</dbReference>
<feature type="compositionally biased region" description="Polar residues" evidence="11">
    <location>
        <begin position="556"/>
        <end position="565"/>
    </location>
</feature>
<reference evidence="15 16" key="1">
    <citation type="submission" date="2016-09" db="EMBL/GenBank/DDBJ databases">
        <title>Complete genome sequence of the Lysinibacillus sphaericus LMG 22257, a specie of Bacillus with ureolytic activity that can effectively biodeposit calcium carbonate.</title>
        <authorList>
            <person name="Yan W."/>
        </authorList>
    </citation>
    <scope>NUCLEOTIDE SEQUENCE [LARGE SCALE GENOMIC DNA]</scope>
    <source>
        <strain evidence="15 16">LMG 22257</strain>
    </source>
</reference>
<dbReference type="InterPro" id="IPR015500">
    <property type="entry name" value="Peptidase_S8_subtilisin-rel"/>
</dbReference>
<evidence type="ECO:0000256" key="2">
    <source>
        <dbReference type="ARBA" id="ARBA00022512"/>
    </source>
</evidence>
<dbReference type="CDD" id="cd02133">
    <property type="entry name" value="PA_C5a_like"/>
    <property type="match status" value="1"/>
</dbReference>
<dbReference type="Gene3D" id="3.50.30.30">
    <property type="match status" value="1"/>
</dbReference>
<keyword evidence="2" id="KW-0134">Cell wall</keyword>
<dbReference type="InterPro" id="IPR050131">
    <property type="entry name" value="Peptidase_S8_subtilisin-like"/>
</dbReference>
<dbReference type="InterPro" id="IPR023827">
    <property type="entry name" value="Peptidase_S8_Asp-AS"/>
</dbReference>
<accession>A0A1D8JJ06</accession>
<dbReference type="PRINTS" id="PR00723">
    <property type="entry name" value="SUBTILISIN"/>
</dbReference>
<evidence type="ECO:0000256" key="6">
    <source>
        <dbReference type="ARBA" id="ARBA00022801"/>
    </source>
</evidence>
<evidence type="ECO:0000256" key="11">
    <source>
        <dbReference type="SAM" id="MobiDB-lite"/>
    </source>
</evidence>
<evidence type="ECO:0000256" key="9">
    <source>
        <dbReference type="PROSITE-ProRule" id="PRU01240"/>
    </source>
</evidence>
<dbReference type="InterPro" id="IPR036852">
    <property type="entry name" value="Peptidase_S8/S53_dom_sf"/>
</dbReference>
<dbReference type="KEGG" id="surl:BI350_14820"/>
<dbReference type="PROSITE" id="PS00136">
    <property type="entry name" value="SUBTILASE_ASP"/>
    <property type="match status" value="1"/>
</dbReference>
<evidence type="ECO:0000256" key="4">
    <source>
        <dbReference type="ARBA" id="ARBA00022670"/>
    </source>
</evidence>
<feature type="active site" description="Charge relay system" evidence="8 9">
    <location>
        <position position="610"/>
    </location>
</feature>
<feature type="region of interest" description="Disordered" evidence="11">
    <location>
        <begin position="251"/>
        <end position="276"/>
    </location>
</feature>
<evidence type="ECO:0000259" key="13">
    <source>
        <dbReference type="Pfam" id="PF02225"/>
    </source>
</evidence>
<feature type="region of interest" description="Disordered" evidence="11">
    <location>
        <begin position="556"/>
        <end position="575"/>
    </location>
</feature>
<sequence>MELGKEKSIRFFSSLLAFFMVFTLLTPGFASAKTETTLKKSSVPNESIMQMKQAIFEQDQLLQQKPTLHRDLEKEKGQHDVEVIIQLSEESVALSEGKKKVKDLPFTASERAKAQQKVNAQQKQVKQEMKLKKLLVKEGYTFETVLNGFSATVKADDLKKLLDIKGVKLVEPVVEVHAFEDTSVNENGQVSPAMDTSQSFLGIEKIWNKGFKGQGIKVGVLDTGIDYHHPEFDGIYKGGWNFIPHDTGYAKPRADDDPYETTPSERPNDRPEFNANGSSFYTSHGTHVAGTIAALGNNEYGISGLAPAVELYAYRVLGAYGSGSNAGVIAGINKAVEDGMDVINLSLGGGNNSSTTADTIAINNAMLAGTVAVSATGNSGPNRGTIGTPAAAALGIAVGNTTNPEAMYDANVSVAAGDYSNTSNISLMGTTYGVELEKQLAGEYEVVAVPGVGQPSDFEGLDVDGKVALISRGEIPFVDKIAAAKDAGAVATFIHNFGGGTGAPGPSNVFLGDDFEFIPSFDMSQTEGDALRAALASNKGTVTFSDFNVAYTTGDEVNNSSSRGPTTPHFDIKPDVSAPGTNIMSTIPMYGKENPEADYAKAFTRKTGTSMATPHVAGVAALIMNANPDWNAFDVKVALSNTAKVLDTDKYDVFAQGPGRVQPFEAVFPNALAYALDTVVSDGEEVDNTKGTVTFGHLPQVANGDVSVTKQIHVKNLSANASDYDVSVEVTKAFGDAKVTVDQSTFTLNGEQLLNVTLEAPKSDAPAGSELLGYIHITDGETNLSLPFAADFSPVAEAKSGIENFELSGYDVSFHADSKGDPVRLSFDLHNNVLFNYIELWDFFDPFGGYYGDGYIGYLHAGDFLAAGSYYLDIDGQYAPWGGTGLETIPDGAYTVDFTGLNIDEHGDDIIFDWDGPLFVKSTQSKIESAEAHVAEESTYAFTGTVIDNYINYSRDGFGYDVNTKLTTTFEAKDTEGKVISSGPVNLSQDGSFAFDVTGLVDGENIVTIFVNDAAGNSAEASFVVAYEEEVIVDPEPEDVEYVVSPDEIAEQIGNKSKQIIIEVPAYDDGLNIEIDEAIVDTIVKSKADLVIESSDGFSFDLARNVIEKLSKGTDGTLTIALTKEDATEERAISDVYAFNFIAGEGSVINIGKENIEVTIPVDVSNVGKTNKLTVLDLANNRTYKLKYKDGVATFKADGPGVFVAVD</sequence>
<dbReference type="InterPro" id="IPR034213">
    <property type="entry name" value="S8_Vpr-like"/>
</dbReference>
<dbReference type="CDD" id="cd07474">
    <property type="entry name" value="Peptidases_S8_subtilisin_Vpr-like"/>
    <property type="match status" value="1"/>
</dbReference>
<feature type="domain" description="Inhibitor I9" evidence="14">
    <location>
        <begin position="90"/>
        <end position="176"/>
    </location>
</feature>
<dbReference type="GO" id="GO:0004252">
    <property type="term" value="F:serine-type endopeptidase activity"/>
    <property type="evidence" value="ECO:0007669"/>
    <property type="project" value="UniProtKB-UniRule"/>
</dbReference>
<feature type="domain" description="Peptidase S8/S53" evidence="12">
    <location>
        <begin position="213"/>
        <end position="657"/>
    </location>
</feature>
<keyword evidence="7 9" id="KW-0720">Serine protease</keyword>
<evidence type="ECO:0000313" key="15">
    <source>
        <dbReference type="EMBL" id="AOV08685.1"/>
    </source>
</evidence>
<evidence type="ECO:0000256" key="1">
    <source>
        <dbReference type="ARBA" id="ARBA00011073"/>
    </source>
</evidence>
<dbReference type="PROSITE" id="PS00138">
    <property type="entry name" value="SUBTILASE_SER"/>
    <property type="match status" value="1"/>
</dbReference>
<keyword evidence="3" id="KW-0964">Secreted</keyword>
<dbReference type="InterPro" id="IPR046450">
    <property type="entry name" value="PA_dom_sf"/>
</dbReference>
<dbReference type="Pfam" id="PF02225">
    <property type="entry name" value="PA"/>
    <property type="match status" value="1"/>
</dbReference>
<keyword evidence="5" id="KW-0732">Signal</keyword>
<feature type="domain" description="PA" evidence="13">
    <location>
        <begin position="444"/>
        <end position="531"/>
    </location>
</feature>
<dbReference type="PROSITE" id="PS00137">
    <property type="entry name" value="SUBTILASE_HIS"/>
    <property type="match status" value="1"/>
</dbReference>
<evidence type="ECO:0000256" key="8">
    <source>
        <dbReference type="PIRSR" id="PIRSR615500-1"/>
    </source>
</evidence>